<reference evidence="1" key="1">
    <citation type="journal article" date="2014" name="Front. Microbiol.">
        <title>High frequency of phylogenetically diverse reductive dehalogenase-homologous genes in deep subseafloor sedimentary metagenomes.</title>
        <authorList>
            <person name="Kawai M."/>
            <person name="Futagami T."/>
            <person name="Toyoda A."/>
            <person name="Takaki Y."/>
            <person name="Nishi S."/>
            <person name="Hori S."/>
            <person name="Arai W."/>
            <person name="Tsubouchi T."/>
            <person name="Morono Y."/>
            <person name="Uchiyama I."/>
            <person name="Ito T."/>
            <person name="Fujiyama A."/>
            <person name="Inagaki F."/>
            <person name="Takami H."/>
        </authorList>
    </citation>
    <scope>NUCLEOTIDE SEQUENCE</scope>
    <source>
        <strain evidence="1">Expedition CK06-06</strain>
    </source>
</reference>
<dbReference type="SUPFAM" id="SSF63829">
    <property type="entry name" value="Calcium-dependent phosphotriesterase"/>
    <property type="match status" value="1"/>
</dbReference>
<name>X0SX28_9ZZZZ</name>
<proteinExistence type="predicted"/>
<dbReference type="EMBL" id="BARS01002482">
    <property type="protein sequence ID" value="GAF85524.1"/>
    <property type="molecule type" value="Genomic_DNA"/>
</dbReference>
<protein>
    <recommendedName>
        <fullName evidence="2">SMP-30/Gluconolactonase/LRE-like region domain-containing protein</fullName>
    </recommendedName>
</protein>
<feature type="non-terminal residue" evidence="1">
    <location>
        <position position="85"/>
    </location>
</feature>
<gene>
    <name evidence="1" type="ORF">S01H1_04732</name>
</gene>
<organism evidence="1">
    <name type="scientific">marine sediment metagenome</name>
    <dbReference type="NCBI Taxonomy" id="412755"/>
    <lineage>
        <taxon>unclassified sequences</taxon>
        <taxon>metagenomes</taxon>
        <taxon>ecological metagenomes</taxon>
    </lineage>
</organism>
<dbReference type="AlphaFoldDB" id="X0SX28"/>
<evidence type="ECO:0008006" key="2">
    <source>
        <dbReference type="Google" id="ProtNLM"/>
    </source>
</evidence>
<dbReference type="InterPro" id="IPR011042">
    <property type="entry name" value="6-blade_b-propeller_TolB-like"/>
</dbReference>
<comment type="caution">
    <text evidence="1">The sequence shown here is derived from an EMBL/GenBank/DDBJ whole genome shotgun (WGS) entry which is preliminary data.</text>
</comment>
<dbReference type="Gene3D" id="2.120.10.30">
    <property type="entry name" value="TolB, C-terminal domain"/>
    <property type="match status" value="1"/>
</dbReference>
<evidence type="ECO:0000313" key="1">
    <source>
        <dbReference type="EMBL" id="GAF85524.1"/>
    </source>
</evidence>
<accession>X0SX28</accession>
<sequence length="85" mass="9665">MLYGTGKYTYELVEGWAKCPEGFSFFDVPGISIDSQDRVYVFSRSVHPLMVFDREGNLLTSWREGLFKGPHGIYVGPDDSIYCTD</sequence>